<dbReference type="FunFam" id="3.40.50.2000:FF:000056">
    <property type="entry name" value="Glycosyltransferase"/>
    <property type="match status" value="1"/>
</dbReference>
<organism evidence="6">
    <name type="scientific">Salix viminalis</name>
    <name type="common">Common osier</name>
    <name type="synonym">Basket willow</name>
    <dbReference type="NCBI Taxonomy" id="40686"/>
    <lineage>
        <taxon>Eukaryota</taxon>
        <taxon>Viridiplantae</taxon>
        <taxon>Streptophyta</taxon>
        <taxon>Embryophyta</taxon>
        <taxon>Tracheophyta</taxon>
        <taxon>Spermatophyta</taxon>
        <taxon>Magnoliopsida</taxon>
        <taxon>eudicotyledons</taxon>
        <taxon>Gunneridae</taxon>
        <taxon>Pentapetalae</taxon>
        <taxon>rosids</taxon>
        <taxon>fabids</taxon>
        <taxon>Malpighiales</taxon>
        <taxon>Salicaceae</taxon>
        <taxon>Saliceae</taxon>
        <taxon>Salix</taxon>
    </lineage>
</organism>
<evidence type="ECO:0000256" key="1">
    <source>
        <dbReference type="ARBA" id="ARBA00004935"/>
    </source>
</evidence>
<keyword evidence="4" id="KW-0808">Transferase</keyword>
<comment type="pathway">
    <text evidence="1">Pigment biosynthesis; anthocyanin biosynthesis.</text>
</comment>
<dbReference type="InterPro" id="IPR002213">
    <property type="entry name" value="UDP_glucos_trans"/>
</dbReference>
<dbReference type="InterPro" id="IPR050481">
    <property type="entry name" value="UDP-glycosyltransf_plant"/>
</dbReference>
<gene>
    <name evidence="6" type="ORF">SVIM_LOCUS190780</name>
</gene>
<proteinExistence type="inferred from homology"/>
<reference evidence="6" key="1">
    <citation type="submission" date="2019-03" db="EMBL/GenBank/DDBJ databases">
        <authorList>
            <person name="Mank J."/>
            <person name="Almeida P."/>
        </authorList>
    </citation>
    <scope>NUCLEOTIDE SEQUENCE</scope>
    <source>
        <strain evidence="6">78183</strain>
    </source>
</reference>
<dbReference type="AlphaFoldDB" id="A0A6N2L8Q9"/>
<sequence>MDILSHPSVGGFVSHCGWNSILESIWFGVPIAAWPLFAEQQLNAFQIIVEMGFGVEIKMDYRKEVNSDGNDDIVSAGEIERGVRCLMELDNGKRERLKEMSGKSRKAVESDEANEFGVPSYIVQLAYLGLQFYMQALHDEQIDSNAELVVPCLANPLPAKVLLSAALKKEWLPGFLDQSRRFRETKGIMVNTFDELESQAINSFSNCNTPPVYPVGPIWNLNRDGDHDVESDKYKDIRQWLDDQPVSSVMYLYFGSMGSFGVDQVKEIACGLEQSGHRFLWSLRQPQPKGKMELPMMVNENIVSAGELERGIRCLMELGEEKVESLKEMAEK</sequence>
<evidence type="ECO:0000256" key="4">
    <source>
        <dbReference type="ARBA" id="ARBA00022679"/>
    </source>
</evidence>
<dbReference type="CDD" id="cd03784">
    <property type="entry name" value="GT1_Gtf-like"/>
    <property type="match status" value="1"/>
</dbReference>
<dbReference type="Pfam" id="PF00201">
    <property type="entry name" value="UDPGT"/>
    <property type="match status" value="1"/>
</dbReference>
<dbReference type="EMBL" id="CAADRP010001202">
    <property type="protein sequence ID" value="VFU36901.1"/>
    <property type="molecule type" value="Genomic_DNA"/>
</dbReference>
<evidence type="ECO:0000256" key="3">
    <source>
        <dbReference type="ARBA" id="ARBA00012585"/>
    </source>
</evidence>
<evidence type="ECO:0000256" key="5">
    <source>
        <dbReference type="ARBA" id="ARBA00047606"/>
    </source>
</evidence>
<dbReference type="PANTHER" id="PTHR48048:SF45">
    <property type="entry name" value="GLYCOSYLTRANSFERASE"/>
    <property type="match status" value="1"/>
</dbReference>
<accession>A0A6N2L8Q9</accession>
<dbReference type="PANTHER" id="PTHR48048">
    <property type="entry name" value="GLYCOSYLTRANSFERASE"/>
    <property type="match status" value="1"/>
</dbReference>
<protein>
    <recommendedName>
        <fullName evidence="3">anthocyanidin 3-O-glucosyltransferase</fullName>
        <ecNumber evidence="3">2.4.1.115</ecNumber>
    </recommendedName>
</protein>
<comment type="similarity">
    <text evidence="2">Belongs to the UDP-glycosyltransferase family.</text>
</comment>
<name>A0A6N2L8Q9_SALVM</name>
<dbReference type="EC" id="2.4.1.115" evidence="3"/>
<comment type="catalytic activity">
    <reaction evidence="5">
        <text>an anthocyanidin + UDP-alpha-D-glucose + H(+) = an anthocyanidin 3-O-beta-D-glucoside + UDP</text>
        <dbReference type="Rhea" id="RHEA:20093"/>
        <dbReference type="ChEBI" id="CHEBI:15378"/>
        <dbReference type="ChEBI" id="CHEBI:16307"/>
        <dbReference type="ChEBI" id="CHEBI:58223"/>
        <dbReference type="ChEBI" id="CHEBI:58885"/>
        <dbReference type="ChEBI" id="CHEBI:143576"/>
        <dbReference type="EC" id="2.4.1.115"/>
    </reaction>
</comment>
<evidence type="ECO:0000313" key="6">
    <source>
        <dbReference type="EMBL" id="VFU36901.1"/>
    </source>
</evidence>
<dbReference type="GO" id="GO:0047213">
    <property type="term" value="F:anthocyanidin 3-O-glucosyltransferase activity"/>
    <property type="evidence" value="ECO:0007669"/>
    <property type="project" value="UniProtKB-EC"/>
</dbReference>
<dbReference type="SUPFAM" id="SSF53756">
    <property type="entry name" value="UDP-Glycosyltransferase/glycogen phosphorylase"/>
    <property type="match status" value="2"/>
</dbReference>
<dbReference type="Gene3D" id="3.40.50.2000">
    <property type="entry name" value="Glycogen Phosphorylase B"/>
    <property type="match status" value="3"/>
</dbReference>
<evidence type="ECO:0000256" key="2">
    <source>
        <dbReference type="ARBA" id="ARBA00009995"/>
    </source>
</evidence>